<gene>
    <name evidence="1" type="ORF">A2172_03220</name>
</gene>
<reference evidence="1 2" key="1">
    <citation type="journal article" date="2016" name="Nat. Commun.">
        <title>Thousands of microbial genomes shed light on interconnected biogeochemical processes in an aquifer system.</title>
        <authorList>
            <person name="Anantharaman K."/>
            <person name="Brown C.T."/>
            <person name="Hug L.A."/>
            <person name="Sharon I."/>
            <person name="Castelle C.J."/>
            <person name="Probst A.J."/>
            <person name="Thomas B.C."/>
            <person name="Singh A."/>
            <person name="Wilkins M.J."/>
            <person name="Karaoz U."/>
            <person name="Brodie E.L."/>
            <person name="Williams K.H."/>
            <person name="Hubbard S.S."/>
            <person name="Banfield J.F."/>
        </authorList>
    </citation>
    <scope>NUCLEOTIDE SEQUENCE [LARGE SCALE GENOMIC DNA]</scope>
</reference>
<comment type="caution">
    <text evidence="1">The sequence shown here is derived from an EMBL/GenBank/DDBJ whole genome shotgun (WGS) entry which is preliminary data.</text>
</comment>
<dbReference type="EMBL" id="MHCP01000030">
    <property type="protein sequence ID" value="OGY22919.1"/>
    <property type="molecule type" value="Genomic_DNA"/>
</dbReference>
<organism evidence="1 2">
    <name type="scientific">Candidatus Woykebacteria bacterium RBG_13_40_15</name>
    <dbReference type="NCBI Taxonomy" id="1802593"/>
    <lineage>
        <taxon>Bacteria</taxon>
        <taxon>Candidatus Woykeibacteriota</taxon>
    </lineage>
</organism>
<name>A0A1G1W5H3_9BACT</name>
<dbReference type="AlphaFoldDB" id="A0A1G1W5H3"/>
<accession>A0A1G1W5H3</accession>
<sequence length="420" mass="49619">MKSTVAEFFSTQLNIDPDIFSRNIDALEKITDKKQVLERFYEENHEKAGRILTGLGLTYPKAEELYTTIKECVRKLDKQMFEALGHPSYLESKGCYNLMSAALALHQDRTGFFIKRNVAERLMRENPPKNILENLGYPSVDKMLENEDLFEIYAALRFAEPSDWMNATYIAAYRRLSKDDFEERPIEIRVLDRSKWEQLAERFLKEKLHSMSHLKELGVIFVIPKDNITEAATLYMFVMTNHYIDEILTYSGYFKHQIEQPLFGKKMVSALRCDVPDISLSHNDPNKWLIIQRYLYKYSPEDPRLGTAHVNPEALYHRGASHTFFKIGKMKPNLDFKIWEHTNYLALWLPNSSGEQDLVNFNFMDNIMNVMNNKNFKDRYYYHFREALWNKIFMSYFSVDKLEGVIIQHLLEGWFDVRKI</sequence>
<evidence type="ECO:0000313" key="2">
    <source>
        <dbReference type="Proteomes" id="UP000176631"/>
    </source>
</evidence>
<proteinExistence type="predicted"/>
<protein>
    <submittedName>
        <fullName evidence="1">Uncharacterized protein</fullName>
    </submittedName>
</protein>
<dbReference type="Proteomes" id="UP000176631">
    <property type="component" value="Unassembled WGS sequence"/>
</dbReference>
<dbReference type="STRING" id="1802593.A2172_03220"/>
<evidence type="ECO:0000313" key="1">
    <source>
        <dbReference type="EMBL" id="OGY22919.1"/>
    </source>
</evidence>